<dbReference type="SUPFAM" id="SSF48403">
    <property type="entry name" value="Ankyrin repeat"/>
    <property type="match status" value="2"/>
</dbReference>
<evidence type="ECO:0000313" key="5">
    <source>
        <dbReference type="EMBL" id="KAK3193720.1"/>
    </source>
</evidence>
<protein>
    <recommendedName>
        <fullName evidence="4">PGG domain-containing protein</fullName>
    </recommendedName>
</protein>
<keyword evidence="3" id="KW-0472">Membrane</keyword>
<dbReference type="Pfam" id="PF12796">
    <property type="entry name" value="Ank_2"/>
    <property type="match status" value="2"/>
</dbReference>
<keyword evidence="3" id="KW-1133">Transmembrane helix</keyword>
<dbReference type="Proteomes" id="UP001281410">
    <property type="component" value="Unassembled WGS sequence"/>
</dbReference>
<feature type="transmembrane region" description="Helical" evidence="3">
    <location>
        <begin position="699"/>
        <end position="720"/>
    </location>
</feature>
<feature type="transmembrane region" description="Helical" evidence="3">
    <location>
        <begin position="732"/>
        <end position="759"/>
    </location>
</feature>
<feature type="compositionally biased region" description="Basic and acidic residues" evidence="2">
    <location>
        <begin position="450"/>
        <end position="461"/>
    </location>
</feature>
<feature type="compositionally biased region" description="Polar residues" evidence="2">
    <location>
        <begin position="432"/>
        <end position="444"/>
    </location>
</feature>
<feature type="transmembrane region" description="Helical" evidence="3">
    <location>
        <begin position="655"/>
        <end position="678"/>
    </location>
</feature>
<dbReference type="InterPro" id="IPR036770">
    <property type="entry name" value="Ankyrin_rpt-contain_sf"/>
</dbReference>
<sequence length="772" mass="86588">MNKEKNKETAAPVDQTKRRLFKNAMKGEWDKVFEIYRDNPSIHKAKITRSGGTALHIAVSDGREDIVQELVKIIKASDGREEIVEDPVNIIKPSDHKTAAQEVLWIGDEIGNTPLHTAVMLGNLKMCKYIAEVDKRLIGARNKDNETPFFMAASHGHKHAFLCLHFLCQPPNRGSDYCRRNTDGDTILHSAITGDYFDLAFQIIHLYGELVNSVNERGLSPLHLLAAKPSAFRSGSHLGRFNEFIYHCIFVDKLEVQNSDNYKSLTPNQDEDKSICPANYETCYSLITLLRTGIKIVMFVFNTGEGDDDSSSLKAQGHQLFPPNYSVCFELVKLVSKAILVILGLGSNKIRKIREKKQKNTLSIQVMNELLKRACMYEYEDDGKKPQQSAPQPGDESHDETKPYAFIAGGDITLAEDAFVKSPNALAEDALPTSNVSEANQHQQKAAKGSQDKNQTEEISEIDKKESPILIAAKNGITEIVEKILEKFPVALHDINYQKKNVVLLAVENRQPHVYQLLLDKTNKKESVFRKVDHEGNSALHLAARLGDHKPWLIPGAALQMQWEIKWYEYVKDSMRFHFFVRYNKDNKSPREVFTETHKDLVKSGGDWLTSTSQSCSVVAALIATVAFATSSTVPGGVRSDSGKPTLENEPPFNVFAITSLIALCFSVTALVMFLAILTSRYQERDFGSNLPRKLLVGLTSLFVSIASMLVSFCSGHFFVLKDKLKFAAWPVYAVTCLPITFFAVAQFPLYFDLIWAAFKKVPQRSYKSIPN</sequence>
<keyword evidence="1" id="KW-0040">ANK repeat</keyword>
<evidence type="ECO:0000256" key="1">
    <source>
        <dbReference type="PROSITE-ProRule" id="PRU00023"/>
    </source>
</evidence>
<dbReference type="PANTHER" id="PTHR24177:SF103">
    <property type="entry name" value="PGG DOMAIN-CONTAINING PROTEIN"/>
    <property type="match status" value="1"/>
</dbReference>
<evidence type="ECO:0000256" key="3">
    <source>
        <dbReference type="SAM" id="Phobius"/>
    </source>
</evidence>
<comment type="caution">
    <text evidence="5">The sequence shown here is derived from an EMBL/GenBank/DDBJ whole genome shotgun (WGS) entry which is preliminary data.</text>
</comment>
<keyword evidence="6" id="KW-1185">Reference proteome</keyword>
<feature type="region of interest" description="Disordered" evidence="2">
    <location>
        <begin position="381"/>
        <end position="402"/>
    </location>
</feature>
<evidence type="ECO:0000259" key="4">
    <source>
        <dbReference type="Pfam" id="PF13962"/>
    </source>
</evidence>
<dbReference type="PANTHER" id="PTHR24177">
    <property type="entry name" value="CASKIN"/>
    <property type="match status" value="1"/>
</dbReference>
<dbReference type="Pfam" id="PF13962">
    <property type="entry name" value="PGG"/>
    <property type="match status" value="1"/>
</dbReference>
<dbReference type="PROSITE" id="PS50297">
    <property type="entry name" value="ANK_REP_REGION"/>
    <property type="match status" value="1"/>
</dbReference>
<dbReference type="EMBL" id="JANJYJ010000008">
    <property type="protein sequence ID" value="KAK3193720.1"/>
    <property type="molecule type" value="Genomic_DNA"/>
</dbReference>
<feature type="region of interest" description="Disordered" evidence="2">
    <location>
        <begin position="432"/>
        <end position="461"/>
    </location>
</feature>
<proteinExistence type="predicted"/>
<name>A0AAD9ZV74_9ROSI</name>
<evidence type="ECO:0000313" key="6">
    <source>
        <dbReference type="Proteomes" id="UP001281410"/>
    </source>
</evidence>
<gene>
    <name evidence="5" type="ORF">Dsin_025030</name>
</gene>
<accession>A0AAD9ZV74</accession>
<dbReference type="Gene3D" id="1.25.40.20">
    <property type="entry name" value="Ankyrin repeat-containing domain"/>
    <property type="match status" value="2"/>
</dbReference>
<dbReference type="AlphaFoldDB" id="A0AAD9ZV74"/>
<reference evidence="5" key="1">
    <citation type="journal article" date="2023" name="Plant J.">
        <title>Genome sequences and population genomics provide insights into the demographic history, inbreeding, and mutation load of two 'living fossil' tree species of Dipteronia.</title>
        <authorList>
            <person name="Feng Y."/>
            <person name="Comes H.P."/>
            <person name="Chen J."/>
            <person name="Zhu S."/>
            <person name="Lu R."/>
            <person name="Zhang X."/>
            <person name="Li P."/>
            <person name="Qiu J."/>
            <person name="Olsen K.M."/>
            <person name="Qiu Y."/>
        </authorList>
    </citation>
    <scope>NUCLEOTIDE SEQUENCE</scope>
    <source>
        <strain evidence="5">NBL</strain>
    </source>
</reference>
<keyword evidence="3" id="KW-0812">Transmembrane</keyword>
<feature type="domain" description="PGG" evidence="4">
    <location>
        <begin position="607"/>
        <end position="719"/>
    </location>
</feature>
<dbReference type="InterPro" id="IPR026961">
    <property type="entry name" value="PGG_dom"/>
</dbReference>
<evidence type="ECO:0000256" key="2">
    <source>
        <dbReference type="SAM" id="MobiDB-lite"/>
    </source>
</evidence>
<dbReference type="PROSITE" id="PS50088">
    <property type="entry name" value="ANK_REPEAT"/>
    <property type="match status" value="1"/>
</dbReference>
<dbReference type="SMART" id="SM00248">
    <property type="entry name" value="ANK"/>
    <property type="match status" value="7"/>
</dbReference>
<feature type="repeat" description="ANK" evidence="1">
    <location>
        <begin position="50"/>
        <end position="72"/>
    </location>
</feature>
<dbReference type="GO" id="GO:0016020">
    <property type="term" value="C:membrane"/>
    <property type="evidence" value="ECO:0007669"/>
    <property type="project" value="TreeGrafter"/>
</dbReference>
<dbReference type="InterPro" id="IPR002110">
    <property type="entry name" value="Ankyrin_rpt"/>
</dbReference>
<organism evidence="5 6">
    <name type="scientific">Dipteronia sinensis</name>
    <dbReference type="NCBI Taxonomy" id="43782"/>
    <lineage>
        <taxon>Eukaryota</taxon>
        <taxon>Viridiplantae</taxon>
        <taxon>Streptophyta</taxon>
        <taxon>Embryophyta</taxon>
        <taxon>Tracheophyta</taxon>
        <taxon>Spermatophyta</taxon>
        <taxon>Magnoliopsida</taxon>
        <taxon>eudicotyledons</taxon>
        <taxon>Gunneridae</taxon>
        <taxon>Pentapetalae</taxon>
        <taxon>rosids</taxon>
        <taxon>malvids</taxon>
        <taxon>Sapindales</taxon>
        <taxon>Sapindaceae</taxon>
        <taxon>Hippocastanoideae</taxon>
        <taxon>Acereae</taxon>
        <taxon>Dipteronia</taxon>
    </lineage>
</organism>